<dbReference type="InterPro" id="IPR018198">
    <property type="entry name" value="ATP_PRibTrfase_CS"/>
</dbReference>
<protein>
    <recommendedName>
        <fullName evidence="6">ATP phosphoribosyltransferase</fullName>
        <ecNumber evidence="5">2.4.2.17</ecNumber>
    </recommendedName>
</protein>
<evidence type="ECO:0000256" key="8">
    <source>
        <dbReference type="ARBA" id="ARBA00022605"/>
    </source>
</evidence>
<dbReference type="GO" id="GO:0003879">
    <property type="term" value="F:ATP phosphoribosyltransferase activity"/>
    <property type="evidence" value="ECO:0007669"/>
    <property type="project" value="UniProtKB-EC"/>
</dbReference>
<dbReference type="Gene3D" id="3.40.190.10">
    <property type="entry name" value="Periplasmic binding protein-like II"/>
    <property type="match status" value="2"/>
</dbReference>
<name>A0A0L6UDA2_9BASI</name>
<dbReference type="FunFam" id="3.30.70.120:FF:000003">
    <property type="entry name" value="ATP phosphoribosyltransferase"/>
    <property type="match status" value="1"/>
</dbReference>
<evidence type="ECO:0000256" key="4">
    <source>
        <dbReference type="ARBA" id="ARBA00009372"/>
    </source>
</evidence>
<dbReference type="InterPro" id="IPR020621">
    <property type="entry name" value="ATP-PRT_HisG_long"/>
</dbReference>
<dbReference type="InterPro" id="IPR013115">
    <property type="entry name" value="HisG_C"/>
</dbReference>
<evidence type="ECO:0000256" key="5">
    <source>
        <dbReference type="ARBA" id="ARBA00011946"/>
    </source>
</evidence>
<dbReference type="GO" id="GO:0005524">
    <property type="term" value="F:ATP binding"/>
    <property type="evidence" value="ECO:0007669"/>
    <property type="project" value="UniProtKB-KW"/>
</dbReference>
<comment type="pathway">
    <text evidence="3">Amino-acid biosynthesis; L-histidine biosynthesis; L-histidine from 5-phospho-alpha-D-ribose 1-diphosphate: step 1/9.</text>
</comment>
<dbReference type="EC" id="2.4.2.17" evidence="5"/>
<evidence type="ECO:0000256" key="13">
    <source>
        <dbReference type="ARBA" id="ARBA00023102"/>
    </source>
</evidence>
<dbReference type="OrthoDB" id="2574at2759"/>
<feature type="domain" description="ATP phosphoribosyltransferase catalytic" evidence="14">
    <location>
        <begin position="60"/>
        <end position="230"/>
    </location>
</feature>
<dbReference type="NCBIfam" id="TIGR03455">
    <property type="entry name" value="HisG_C-term"/>
    <property type="match status" value="1"/>
</dbReference>
<dbReference type="InterPro" id="IPR001348">
    <property type="entry name" value="ATP_PRibTrfase_HisG"/>
</dbReference>
<accession>A0A0L6UDA2</accession>
<dbReference type="VEuPathDB" id="FungiDB:VP01_720g3"/>
<dbReference type="Pfam" id="PF01634">
    <property type="entry name" value="HisG"/>
    <property type="match status" value="1"/>
</dbReference>
<dbReference type="Proteomes" id="UP000037035">
    <property type="component" value="Unassembled WGS sequence"/>
</dbReference>
<evidence type="ECO:0000256" key="7">
    <source>
        <dbReference type="ARBA" id="ARBA00022490"/>
    </source>
</evidence>
<dbReference type="PROSITE" id="PS01316">
    <property type="entry name" value="ATP_P_PHORIBOSYLTR"/>
    <property type="match status" value="1"/>
</dbReference>
<dbReference type="STRING" id="27349.A0A0L6UDA2"/>
<dbReference type="InterPro" id="IPR013820">
    <property type="entry name" value="ATP_PRibTrfase_cat"/>
</dbReference>
<evidence type="ECO:0000256" key="6">
    <source>
        <dbReference type="ARBA" id="ARBA00020998"/>
    </source>
</evidence>
<evidence type="ECO:0000313" key="17">
    <source>
        <dbReference type="Proteomes" id="UP000037035"/>
    </source>
</evidence>
<keyword evidence="17" id="KW-1185">Reference proteome</keyword>
<evidence type="ECO:0000256" key="2">
    <source>
        <dbReference type="ARBA" id="ARBA00004496"/>
    </source>
</evidence>
<keyword evidence="7" id="KW-0963">Cytoplasm</keyword>
<dbReference type="PANTHER" id="PTHR21403">
    <property type="entry name" value="ATP PHOSPHORIBOSYLTRANSFERASE ATP-PRTASE"/>
    <property type="match status" value="1"/>
</dbReference>
<keyword evidence="8" id="KW-0028">Amino-acid biosynthesis</keyword>
<dbReference type="NCBIfam" id="TIGR00070">
    <property type="entry name" value="hisG"/>
    <property type="match status" value="1"/>
</dbReference>
<evidence type="ECO:0000256" key="3">
    <source>
        <dbReference type="ARBA" id="ARBA00004667"/>
    </source>
</evidence>
<evidence type="ECO:0000256" key="1">
    <source>
        <dbReference type="ARBA" id="ARBA00000915"/>
    </source>
</evidence>
<feature type="domain" description="Histidine biosynthesis HisG C-terminal" evidence="15">
    <location>
        <begin position="234"/>
        <end position="302"/>
    </location>
</feature>
<organism evidence="16 17">
    <name type="scientific">Puccinia sorghi</name>
    <dbReference type="NCBI Taxonomy" id="27349"/>
    <lineage>
        <taxon>Eukaryota</taxon>
        <taxon>Fungi</taxon>
        <taxon>Dikarya</taxon>
        <taxon>Basidiomycota</taxon>
        <taxon>Pucciniomycotina</taxon>
        <taxon>Pucciniomycetes</taxon>
        <taxon>Pucciniales</taxon>
        <taxon>Pucciniaceae</taxon>
        <taxon>Puccinia</taxon>
    </lineage>
</organism>
<evidence type="ECO:0000256" key="9">
    <source>
        <dbReference type="ARBA" id="ARBA00022676"/>
    </source>
</evidence>
<dbReference type="FunFam" id="3.40.190.10:FF:000123">
    <property type="entry name" value="HIS1p ATP phosphoribosyltransferase"/>
    <property type="match status" value="1"/>
</dbReference>
<keyword evidence="12" id="KW-0067">ATP-binding</keyword>
<dbReference type="InterPro" id="IPR011322">
    <property type="entry name" value="N-reg_PII-like_a/b"/>
</dbReference>
<dbReference type="GO" id="GO:0005737">
    <property type="term" value="C:cytoplasm"/>
    <property type="evidence" value="ECO:0007669"/>
    <property type="project" value="UniProtKB-SubCell"/>
</dbReference>
<comment type="catalytic activity">
    <reaction evidence="1">
        <text>1-(5-phospho-beta-D-ribosyl)-ATP + diphosphate = 5-phospho-alpha-D-ribose 1-diphosphate + ATP</text>
        <dbReference type="Rhea" id="RHEA:18473"/>
        <dbReference type="ChEBI" id="CHEBI:30616"/>
        <dbReference type="ChEBI" id="CHEBI:33019"/>
        <dbReference type="ChEBI" id="CHEBI:58017"/>
        <dbReference type="ChEBI" id="CHEBI:73183"/>
        <dbReference type="EC" id="2.4.2.17"/>
    </reaction>
</comment>
<dbReference type="Gene3D" id="3.30.70.120">
    <property type="match status" value="1"/>
</dbReference>
<evidence type="ECO:0000256" key="10">
    <source>
        <dbReference type="ARBA" id="ARBA00022679"/>
    </source>
</evidence>
<dbReference type="HAMAP" id="MF_00079">
    <property type="entry name" value="HisG_Long"/>
    <property type="match status" value="1"/>
</dbReference>
<evidence type="ECO:0000256" key="12">
    <source>
        <dbReference type="ARBA" id="ARBA00022840"/>
    </source>
</evidence>
<evidence type="ECO:0000313" key="16">
    <source>
        <dbReference type="EMBL" id="KNZ46496.1"/>
    </source>
</evidence>
<evidence type="ECO:0000259" key="15">
    <source>
        <dbReference type="Pfam" id="PF08029"/>
    </source>
</evidence>
<dbReference type="SUPFAM" id="SSF53850">
    <property type="entry name" value="Periplasmic binding protein-like II"/>
    <property type="match status" value="1"/>
</dbReference>
<keyword evidence="13" id="KW-0368">Histidine biosynthesis</keyword>
<comment type="similarity">
    <text evidence="4">Belongs to the ATP phosphoribosyltransferase family.</text>
</comment>
<keyword evidence="9 16" id="KW-0328">Glycosyltransferase</keyword>
<comment type="caution">
    <text evidence="16">The sequence shown here is derived from an EMBL/GenBank/DDBJ whole genome shotgun (WGS) entry which is preliminary data.</text>
</comment>
<gene>
    <name evidence="16" type="primary">hisG</name>
    <name evidence="16" type="ORF">VP01_720g3</name>
</gene>
<proteinExistence type="inferred from homology"/>
<dbReference type="InterPro" id="IPR015867">
    <property type="entry name" value="N-reg_PII/ATP_PRibTrfase_C"/>
</dbReference>
<dbReference type="GO" id="GO:0000105">
    <property type="term" value="P:L-histidine biosynthetic process"/>
    <property type="evidence" value="ECO:0007669"/>
    <property type="project" value="UniProtKB-UniPathway"/>
</dbReference>
<evidence type="ECO:0000259" key="14">
    <source>
        <dbReference type="Pfam" id="PF01634"/>
    </source>
</evidence>
<dbReference type="GO" id="GO:0000287">
    <property type="term" value="F:magnesium ion binding"/>
    <property type="evidence" value="ECO:0007669"/>
    <property type="project" value="InterPro"/>
</dbReference>
<dbReference type="SUPFAM" id="SSF54913">
    <property type="entry name" value="GlnB-like"/>
    <property type="match status" value="1"/>
</dbReference>
<dbReference type="EMBL" id="LAVV01012617">
    <property type="protein sequence ID" value="KNZ46496.1"/>
    <property type="molecule type" value="Genomic_DNA"/>
</dbReference>
<dbReference type="Pfam" id="PF08029">
    <property type="entry name" value="HisG_C"/>
    <property type="match status" value="1"/>
</dbReference>
<keyword evidence="10 16" id="KW-0808">Transferase</keyword>
<dbReference type="PANTHER" id="PTHR21403:SF8">
    <property type="entry name" value="ATP PHOSPHORIBOSYLTRANSFERASE"/>
    <property type="match status" value="1"/>
</dbReference>
<comment type="subcellular location">
    <subcellularLocation>
        <location evidence="2">Cytoplasm</location>
    </subcellularLocation>
</comment>
<reference evidence="16 17" key="1">
    <citation type="submission" date="2015-08" db="EMBL/GenBank/DDBJ databases">
        <title>Next Generation Sequencing and Analysis of the Genome of Puccinia sorghi L Schw, the Causal Agent of Maize Common Rust.</title>
        <authorList>
            <person name="Rochi L."/>
            <person name="Burguener G."/>
            <person name="Darino M."/>
            <person name="Turjanski A."/>
            <person name="Kreff E."/>
            <person name="Dieguez M.J."/>
            <person name="Sacco F."/>
        </authorList>
    </citation>
    <scope>NUCLEOTIDE SEQUENCE [LARGE SCALE GENOMIC DNA]</scope>
    <source>
        <strain evidence="16 17">RO10H11247</strain>
    </source>
</reference>
<dbReference type="UniPathway" id="UPA00031">
    <property type="reaction ID" value="UER00006"/>
</dbReference>
<sequence length="372" mass="40610">MAFLAGSLNDRLLFAIPKKGRLYEKCLDLLAGADIQFSRSHRLDVCLVGNHQMALVFLPAADIPRFVGEGNVDLGITGQDMVAEADLDGLIEEICPLDFGKCSLQVQVPISSNITSLDQLSGKKIVTSFEVVSNSVFKELDDKVNATRPDSPPQKTLIEYIGGSVEAACALGLADGIVDLVESGATMRAAGLQAIHTIMTSQAVLIKSNRPARGEVRQQLINLITSRIQGVVAANRYVLCQYNINRTRLTEALAITPGRRSATVSPLDDSEWVAVSAMVFKKDSADTMDKLQALGACDIFLLGLVGLFKAALGFEDYDADFIHLLRPSGKLPSLDTYIICGHNLYWYTHFLEMQPRKNCKWHSAKPSSLPFH</sequence>
<dbReference type="AlphaFoldDB" id="A0A0L6UDA2"/>
<keyword evidence="11" id="KW-0547">Nucleotide-binding</keyword>
<evidence type="ECO:0000256" key="11">
    <source>
        <dbReference type="ARBA" id="ARBA00022741"/>
    </source>
</evidence>